<keyword evidence="7" id="KW-0503">Monooxygenase</keyword>
<dbReference type="Pfam" id="PF00067">
    <property type="entry name" value="p450"/>
    <property type="match status" value="1"/>
</dbReference>
<keyword evidence="7" id="KW-0560">Oxidoreductase</keyword>
<dbReference type="PANTHER" id="PTHR24286:SF217">
    <property type="entry name" value="OS07G0520300 PROTEIN"/>
    <property type="match status" value="1"/>
</dbReference>
<keyword evidence="5" id="KW-1133">Transmembrane helix</keyword>
<sequence>MIRILANEPPVYVGVVQEQEEIAKSKASGELLTWGDLAKMKYTWSVAMETLRMHPPVLVTFRRAIQDIELEGYDIPKGWQIMTFATMTQMDAKNFPDPTKFDPRRLEKTSPPPYTLVPFGAGPRMCPGYEFARIATLVAIHYLVTHFTWKLCSTDLSFTREPMPNFHKGLEIQIDPKKVPPPEVH</sequence>
<keyword evidence="7" id="KW-0349">Heme</keyword>
<evidence type="ECO:0000256" key="1">
    <source>
        <dbReference type="ARBA" id="ARBA00004167"/>
    </source>
</evidence>
<name>A0A2P2N6L3_RHIMU</name>
<dbReference type="GO" id="GO:0005506">
    <property type="term" value="F:iron ion binding"/>
    <property type="evidence" value="ECO:0007669"/>
    <property type="project" value="InterPro"/>
</dbReference>
<comment type="similarity">
    <text evidence="2 7">Belongs to the cytochrome P450 family.</text>
</comment>
<dbReference type="InterPro" id="IPR001128">
    <property type="entry name" value="Cyt_P450"/>
</dbReference>
<dbReference type="InterPro" id="IPR036396">
    <property type="entry name" value="Cyt_P450_sf"/>
</dbReference>
<dbReference type="PANTHER" id="PTHR24286">
    <property type="entry name" value="CYTOCHROME P450 26"/>
    <property type="match status" value="1"/>
</dbReference>
<dbReference type="SUPFAM" id="SSF48264">
    <property type="entry name" value="Cytochrome P450"/>
    <property type="match status" value="1"/>
</dbReference>
<dbReference type="GO" id="GO:0016020">
    <property type="term" value="C:membrane"/>
    <property type="evidence" value="ECO:0007669"/>
    <property type="project" value="UniProtKB-SubCell"/>
</dbReference>
<dbReference type="EMBL" id="GGEC01057609">
    <property type="protein sequence ID" value="MBX38093.1"/>
    <property type="molecule type" value="Transcribed_RNA"/>
</dbReference>
<evidence type="ECO:0008006" key="9">
    <source>
        <dbReference type="Google" id="ProtNLM"/>
    </source>
</evidence>
<dbReference type="PRINTS" id="PR00359">
    <property type="entry name" value="BP450"/>
</dbReference>
<proteinExistence type="inferred from homology"/>
<evidence type="ECO:0000256" key="7">
    <source>
        <dbReference type="RuleBase" id="RU000461"/>
    </source>
</evidence>
<comment type="subcellular location">
    <subcellularLocation>
        <location evidence="1">Membrane</location>
        <topology evidence="1">Single-pass membrane protein</topology>
    </subcellularLocation>
</comment>
<dbReference type="GO" id="GO:0004497">
    <property type="term" value="F:monooxygenase activity"/>
    <property type="evidence" value="ECO:0007669"/>
    <property type="project" value="UniProtKB-KW"/>
</dbReference>
<keyword evidence="4 7" id="KW-0479">Metal-binding</keyword>
<dbReference type="Gene3D" id="1.10.630.10">
    <property type="entry name" value="Cytochrome P450"/>
    <property type="match status" value="1"/>
</dbReference>
<dbReference type="InterPro" id="IPR017972">
    <property type="entry name" value="Cyt_P450_CS"/>
</dbReference>
<reference evidence="8" key="1">
    <citation type="submission" date="2018-02" db="EMBL/GenBank/DDBJ databases">
        <title>Rhizophora mucronata_Transcriptome.</title>
        <authorList>
            <person name="Meera S.P."/>
            <person name="Sreeshan A."/>
            <person name="Augustine A."/>
        </authorList>
    </citation>
    <scope>NUCLEOTIDE SEQUENCE</scope>
    <source>
        <tissue evidence="8">Leaf</tissue>
    </source>
</reference>
<evidence type="ECO:0000256" key="2">
    <source>
        <dbReference type="ARBA" id="ARBA00010617"/>
    </source>
</evidence>
<evidence type="ECO:0000256" key="3">
    <source>
        <dbReference type="ARBA" id="ARBA00022692"/>
    </source>
</evidence>
<dbReference type="GO" id="GO:0016705">
    <property type="term" value="F:oxidoreductase activity, acting on paired donors, with incorporation or reduction of molecular oxygen"/>
    <property type="evidence" value="ECO:0007669"/>
    <property type="project" value="InterPro"/>
</dbReference>
<evidence type="ECO:0000256" key="6">
    <source>
        <dbReference type="ARBA" id="ARBA00023004"/>
    </source>
</evidence>
<dbReference type="GO" id="GO:0020037">
    <property type="term" value="F:heme binding"/>
    <property type="evidence" value="ECO:0007669"/>
    <property type="project" value="InterPro"/>
</dbReference>
<evidence type="ECO:0000256" key="4">
    <source>
        <dbReference type="ARBA" id="ARBA00022723"/>
    </source>
</evidence>
<organism evidence="8">
    <name type="scientific">Rhizophora mucronata</name>
    <name type="common">Asiatic mangrove</name>
    <dbReference type="NCBI Taxonomy" id="61149"/>
    <lineage>
        <taxon>Eukaryota</taxon>
        <taxon>Viridiplantae</taxon>
        <taxon>Streptophyta</taxon>
        <taxon>Embryophyta</taxon>
        <taxon>Tracheophyta</taxon>
        <taxon>Spermatophyta</taxon>
        <taxon>Magnoliopsida</taxon>
        <taxon>eudicotyledons</taxon>
        <taxon>Gunneridae</taxon>
        <taxon>Pentapetalae</taxon>
        <taxon>rosids</taxon>
        <taxon>fabids</taxon>
        <taxon>Malpighiales</taxon>
        <taxon>Rhizophoraceae</taxon>
        <taxon>Rhizophora</taxon>
    </lineage>
</organism>
<dbReference type="PROSITE" id="PS00086">
    <property type="entry name" value="CYTOCHROME_P450"/>
    <property type="match status" value="1"/>
</dbReference>
<keyword evidence="5" id="KW-0472">Membrane</keyword>
<accession>A0A2P2N6L3</accession>
<protein>
    <recommendedName>
        <fullName evidence="9">Cytochrome P450 716B1-like</fullName>
    </recommendedName>
</protein>
<dbReference type="GO" id="GO:0016125">
    <property type="term" value="P:sterol metabolic process"/>
    <property type="evidence" value="ECO:0007669"/>
    <property type="project" value="TreeGrafter"/>
</dbReference>
<keyword evidence="3" id="KW-0812">Transmembrane</keyword>
<dbReference type="InterPro" id="IPR002397">
    <property type="entry name" value="Cyt_P450_B"/>
</dbReference>
<evidence type="ECO:0000313" key="8">
    <source>
        <dbReference type="EMBL" id="MBX38093.1"/>
    </source>
</evidence>
<keyword evidence="6 7" id="KW-0408">Iron</keyword>
<evidence type="ECO:0000256" key="5">
    <source>
        <dbReference type="ARBA" id="ARBA00022989"/>
    </source>
</evidence>
<dbReference type="AlphaFoldDB" id="A0A2P2N6L3"/>